<keyword evidence="4" id="KW-1185">Reference proteome</keyword>
<proteinExistence type="predicted"/>
<name>A0A1R3SY31_9BACT</name>
<dbReference type="EMBL" id="LT605205">
    <property type="protein sequence ID" value="SCD21093.1"/>
    <property type="molecule type" value="Genomic_DNA"/>
</dbReference>
<evidence type="ECO:0000259" key="1">
    <source>
        <dbReference type="PROSITE" id="PS51186"/>
    </source>
</evidence>
<dbReference type="CDD" id="cd04301">
    <property type="entry name" value="NAT_SF"/>
    <property type="match status" value="1"/>
</dbReference>
<organism evidence="3 4">
    <name type="scientific">Proteiniphilum saccharofermentans</name>
    <dbReference type="NCBI Taxonomy" id="1642647"/>
    <lineage>
        <taxon>Bacteria</taxon>
        <taxon>Pseudomonadati</taxon>
        <taxon>Bacteroidota</taxon>
        <taxon>Bacteroidia</taxon>
        <taxon>Bacteroidales</taxon>
        <taxon>Dysgonomonadaceae</taxon>
        <taxon>Proteiniphilum</taxon>
    </lineage>
</organism>
<dbReference type="GO" id="GO:0016747">
    <property type="term" value="F:acyltransferase activity, transferring groups other than amino-acyl groups"/>
    <property type="evidence" value="ECO:0007669"/>
    <property type="project" value="InterPro"/>
</dbReference>
<dbReference type="STRING" id="1642647.PSM36_2288"/>
<dbReference type="PROSITE" id="PS51186">
    <property type="entry name" value="GNAT"/>
    <property type="match status" value="1"/>
</dbReference>
<dbReference type="Pfam" id="PF14542">
    <property type="entry name" value="Acetyltransf_CG"/>
    <property type="match status" value="1"/>
</dbReference>
<dbReference type="InterPro" id="IPR045057">
    <property type="entry name" value="Gcn5-rel_NAT"/>
</dbReference>
<evidence type="ECO:0000313" key="3">
    <source>
        <dbReference type="EMBL" id="SCD21093.1"/>
    </source>
</evidence>
<feature type="domain" description="N-acetyltransferase" evidence="2">
    <location>
        <begin position="7"/>
        <end position="94"/>
    </location>
</feature>
<dbReference type="RefSeq" id="WP_019540326.1">
    <property type="nucleotide sequence ID" value="NZ_LT605205.1"/>
</dbReference>
<reference evidence="3 4" key="1">
    <citation type="submission" date="2016-08" db="EMBL/GenBank/DDBJ databases">
        <authorList>
            <person name="Seilhamer J.J."/>
        </authorList>
    </citation>
    <scope>NUCLEOTIDE SEQUENCE [LARGE SCALE GENOMIC DNA]</scope>
    <source>
        <strain evidence="3">M3/6</strain>
    </source>
</reference>
<dbReference type="Proteomes" id="UP000187464">
    <property type="component" value="Chromosome I"/>
</dbReference>
<accession>A0A1R3SY31</accession>
<keyword evidence="3" id="KW-0808">Transferase</keyword>
<dbReference type="InterPro" id="IPR000182">
    <property type="entry name" value="GNAT_dom"/>
</dbReference>
<protein>
    <submittedName>
        <fullName evidence="3">GCN5-related N-acetyl-transferase</fullName>
    </submittedName>
</protein>
<dbReference type="InterPro" id="IPR016181">
    <property type="entry name" value="Acyl_CoA_acyltransferase"/>
</dbReference>
<dbReference type="PANTHER" id="PTHR31435:SF10">
    <property type="entry name" value="BSR4717 PROTEIN"/>
    <property type="match status" value="1"/>
</dbReference>
<dbReference type="SUPFAM" id="SSF55729">
    <property type="entry name" value="Acyl-CoA N-acyltransferases (Nat)"/>
    <property type="match status" value="1"/>
</dbReference>
<dbReference type="PROSITE" id="PS51729">
    <property type="entry name" value="GNAT_YJDJ"/>
    <property type="match status" value="1"/>
</dbReference>
<sequence>MDIQFRIDNSNRGSFFIEQEGRQVAELDFEIKDNLLNAYHTGVRPELEGQGIAGRLFNEMVNYARENGYQVIPSCSYILAKFRRRPDDYNDIWYRSKDEPTGEACGIKPKDKNN</sequence>
<dbReference type="AlphaFoldDB" id="A0A1R3SY31"/>
<dbReference type="InterPro" id="IPR031165">
    <property type="entry name" value="GNAT_YJDJ"/>
</dbReference>
<dbReference type="KEGG" id="psac:PSM36_2288"/>
<feature type="domain" description="N-acetyltransferase" evidence="1">
    <location>
        <begin position="1"/>
        <end position="99"/>
    </location>
</feature>
<gene>
    <name evidence="3" type="ORF">PSM36_2288</name>
</gene>
<evidence type="ECO:0000313" key="4">
    <source>
        <dbReference type="Proteomes" id="UP000187464"/>
    </source>
</evidence>
<dbReference type="PANTHER" id="PTHR31435">
    <property type="entry name" value="PROTEIN NATD1"/>
    <property type="match status" value="1"/>
</dbReference>
<dbReference type="Gene3D" id="3.40.630.30">
    <property type="match status" value="1"/>
</dbReference>
<evidence type="ECO:0000259" key="2">
    <source>
        <dbReference type="PROSITE" id="PS51729"/>
    </source>
</evidence>